<name>A0A0E9QTB0_ANGAN</name>
<dbReference type="EMBL" id="GBXM01088508">
    <property type="protein sequence ID" value="JAH20069.1"/>
    <property type="molecule type" value="Transcribed_RNA"/>
</dbReference>
<reference evidence="2" key="2">
    <citation type="journal article" date="2015" name="Fish Shellfish Immunol.">
        <title>Early steps in the European eel (Anguilla anguilla)-Vibrio vulnificus interaction in the gills: Role of the RtxA13 toxin.</title>
        <authorList>
            <person name="Callol A."/>
            <person name="Pajuelo D."/>
            <person name="Ebbesson L."/>
            <person name="Teles M."/>
            <person name="MacKenzie S."/>
            <person name="Amaro C."/>
        </authorList>
    </citation>
    <scope>NUCLEOTIDE SEQUENCE</scope>
</reference>
<sequence>MCLTSKAGVLTSRRFAAPAQTNKQTDGSSLASAVAPSISS</sequence>
<protein>
    <submittedName>
        <fullName evidence="2">Uncharacterized protein</fullName>
    </submittedName>
</protein>
<evidence type="ECO:0000313" key="2">
    <source>
        <dbReference type="EMBL" id="JAH20069.1"/>
    </source>
</evidence>
<proteinExistence type="predicted"/>
<feature type="region of interest" description="Disordered" evidence="1">
    <location>
        <begin position="13"/>
        <end position="40"/>
    </location>
</feature>
<dbReference type="AlphaFoldDB" id="A0A0E9QTB0"/>
<feature type="compositionally biased region" description="Polar residues" evidence="1">
    <location>
        <begin position="19"/>
        <end position="40"/>
    </location>
</feature>
<accession>A0A0E9QTB0</accession>
<organism evidence="2">
    <name type="scientific">Anguilla anguilla</name>
    <name type="common">European freshwater eel</name>
    <name type="synonym">Muraena anguilla</name>
    <dbReference type="NCBI Taxonomy" id="7936"/>
    <lineage>
        <taxon>Eukaryota</taxon>
        <taxon>Metazoa</taxon>
        <taxon>Chordata</taxon>
        <taxon>Craniata</taxon>
        <taxon>Vertebrata</taxon>
        <taxon>Euteleostomi</taxon>
        <taxon>Actinopterygii</taxon>
        <taxon>Neopterygii</taxon>
        <taxon>Teleostei</taxon>
        <taxon>Anguilliformes</taxon>
        <taxon>Anguillidae</taxon>
        <taxon>Anguilla</taxon>
    </lineage>
</organism>
<evidence type="ECO:0000256" key="1">
    <source>
        <dbReference type="SAM" id="MobiDB-lite"/>
    </source>
</evidence>
<reference evidence="2" key="1">
    <citation type="submission" date="2014-11" db="EMBL/GenBank/DDBJ databases">
        <authorList>
            <person name="Amaro Gonzalez C."/>
        </authorList>
    </citation>
    <scope>NUCLEOTIDE SEQUENCE</scope>
</reference>